<name>A0A9D4WI82_PEA</name>
<feature type="domain" description="PB1-like" evidence="2">
    <location>
        <begin position="2"/>
        <end position="97"/>
    </location>
</feature>
<dbReference type="Pfam" id="PF26130">
    <property type="entry name" value="PB1-like"/>
    <property type="match status" value="1"/>
</dbReference>
<feature type="region of interest" description="Disordered" evidence="1">
    <location>
        <begin position="183"/>
        <end position="229"/>
    </location>
</feature>
<dbReference type="PANTHER" id="PTHR11439">
    <property type="entry name" value="GAG-POL-RELATED RETROTRANSPOSON"/>
    <property type="match status" value="1"/>
</dbReference>
<proteinExistence type="predicted"/>
<evidence type="ECO:0000256" key="1">
    <source>
        <dbReference type="SAM" id="MobiDB-lite"/>
    </source>
</evidence>
<evidence type="ECO:0000313" key="4">
    <source>
        <dbReference type="Proteomes" id="UP001058974"/>
    </source>
</evidence>
<protein>
    <recommendedName>
        <fullName evidence="2">PB1-like domain-containing protein</fullName>
    </recommendedName>
</protein>
<dbReference type="Gramene" id="Psat06G0652300-T1">
    <property type="protein sequence ID" value="KAI5402079.1"/>
    <property type="gene ID" value="KIW84_066523"/>
</dbReference>
<feature type="compositionally biased region" description="Basic residues" evidence="1">
    <location>
        <begin position="183"/>
        <end position="207"/>
    </location>
</feature>
<feature type="compositionally biased region" description="Basic and acidic residues" evidence="1">
    <location>
        <begin position="208"/>
        <end position="221"/>
    </location>
</feature>
<keyword evidence="4" id="KW-1185">Reference proteome</keyword>
<gene>
    <name evidence="3" type="ORF">KIW84_066523</name>
</gene>
<dbReference type="EMBL" id="JAMSHJ010000006">
    <property type="protein sequence ID" value="KAI5402079.1"/>
    <property type="molecule type" value="Genomic_DNA"/>
</dbReference>
<sequence>MFSVVFHHGGEFVREKIMFYRGGVQSTVHEQNIEKWGLSEVMNIVLDWGYERNKFRVWSKLEGISDCYFEINNDHRVVDIATYVVGNSIEDHLYVEHNVKDIKVKVVEPKCIDVTVRNESSDEDADESDDDARHVRFDDSEEDITTRLNDGFEVIEVDRPKEGSNRVNINGKSCKIKMCGSKSHMKKKLTPKKKMAVKVKGASHAKKSKDVAEEKDHKPKDDGEDQYVSDELGSSYPDAYEDEKLPKCEKFRKKQLRKDYEFKLGTKFNSLTDFKDAIIEWYMENPKESHLLAAKRNLRAISWTSKKQEIITLSTIEAEYIVATTCVCQAIWIRRILEGLNFVQERKVDATVIYCDNSSTIKLSNNLVLHGRSKHKDLKFHFIQNLTKDEVIELHYCKIEDQVADIRINPLKVAAFQKLRALLGVCDKLNV</sequence>
<evidence type="ECO:0000313" key="3">
    <source>
        <dbReference type="EMBL" id="KAI5402079.1"/>
    </source>
</evidence>
<organism evidence="3 4">
    <name type="scientific">Pisum sativum</name>
    <name type="common">Garden pea</name>
    <name type="synonym">Lathyrus oleraceus</name>
    <dbReference type="NCBI Taxonomy" id="3888"/>
    <lineage>
        <taxon>Eukaryota</taxon>
        <taxon>Viridiplantae</taxon>
        <taxon>Streptophyta</taxon>
        <taxon>Embryophyta</taxon>
        <taxon>Tracheophyta</taxon>
        <taxon>Spermatophyta</taxon>
        <taxon>Magnoliopsida</taxon>
        <taxon>eudicotyledons</taxon>
        <taxon>Gunneridae</taxon>
        <taxon>Pentapetalae</taxon>
        <taxon>rosids</taxon>
        <taxon>fabids</taxon>
        <taxon>Fabales</taxon>
        <taxon>Fabaceae</taxon>
        <taxon>Papilionoideae</taxon>
        <taxon>50 kb inversion clade</taxon>
        <taxon>NPAAA clade</taxon>
        <taxon>Hologalegina</taxon>
        <taxon>IRL clade</taxon>
        <taxon>Fabeae</taxon>
        <taxon>Lathyrus</taxon>
    </lineage>
</organism>
<dbReference type="Proteomes" id="UP001058974">
    <property type="component" value="Chromosome 6"/>
</dbReference>
<evidence type="ECO:0000259" key="2">
    <source>
        <dbReference type="Pfam" id="PF26130"/>
    </source>
</evidence>
<reference evidence="3 4" key="1">
    <citation type="journal article" date="2022" name="Nat. Genet.">
        <title>Improved pea reference genome and pan-genome highlight genomic features and evolutionary characteristics.</title>
        <authorList>
            <person name="Yang T."/>
            <person name="Liu R."/>
            <person name="Luo Y."/>
            <person name="Hu S."/>
            <person name="Wang D."/>
            <person name="Wang C."/>
            <person name="Pandey M.K."/>
            <person name="Ge S."/>
            <person name="Xu Q."/>
            <person name="Li N."/>
            <person name="Li G."/>
            <person name="Huang Y."/>
            <person name="Saxena R.K."/>
            <person name="Ji Y."/>
            <person name="Li M."/>
            <person name="Yan X."/>
            <person name="He Y."/>
            <person name="Liu Y."/>
            <person name="Wang X."/>
            <person name="Xiang C."/>
            <person name="Varshney R.K."/>
            <person name="Ding H."/>
            <person name="Gao S."/>
            <person name="Zong X."/>
        </authorList>
    </citation>
    <scope>NUCLEOTIDE SEQUENCE [LARGE SCALE GENOMIC DNA]</scope>
    <source>
        <strain evidence="3 4">cv. Zhongwan 6</strain>
    </source>
</reference>
<dbReference type="PANTHER" id="PTHR11439:SF517">
    <property type="entry name" value="CYSTEINE-RICH RLK (RECEPTOR-LIKE PROTEIN KINASE) 8"/>
    <property type="match status" value="1"/>
</dbReference>
<feature type="compositionally biased region" description="Acidic residues" evidence="1">
    <location>
        <begin position="121"/>
        <end position="130"/>
    </location>
</feature>
<dbReference type="InterPro" id="IPR058594">
    <property type="entry name" value="PB1-like_dom_pln"/>
</dbReference>
<dbReference type="AlphaFoldDB" id="A0A9D4WI82"/>
<accession>A0A9D4WI82</accession>
<dbReference type="CDD" id="cd09272">
    <property type="entry name" value="RNase_HI_RT_Ty1"/>
    <property type="match status" value="1"/>
</dbReference>
<feature type="region of interest" description="Disordered" evidence="1">
    <location>
        <begin position="117"/>
        <end position="138"/>
    </location>
</feature>
<comment type="caution">
    <text evidence="3">The sequence shown here is derived from an EMBL/GenBank/DDBJ whole genome shotgun (WGS) entry which is preliminary data.</text>
</comment>